<feature type="domain" description="HTH gntR-type" evidence="4">
    <location>
        <begin position="13"/>
        <end position="81"/>
    </location>
</feature>
<name>A0ABS5RYP7_9HYPH</name>
<dbReference type="Pfam" id="PF00392">
    <property type="entry name" value="GntR"/>
    <property type="match status" value="1"/>
</dbReference>
<dbReference type="InterPro" id="IPR036390">
    <property type="entry name" value="WH_DNA-bd_sf"/>
</dbReference>
<proteinExistence type="predicted"/>
<evidence type="ECO:0000256" key="3">
    <source>
        <dbReference type="ARBA" id="ARBA00023163"/>
    </source>
</evidence>
<dbReference type="PANTHER" id="PTHR43537">
    <property type="entry name" value="TRANSCRIPTIONAL REGULATOR, GNTR FAMILY"/>
    <property type="match status" value="1"/>
</dbReference>
<dbReference type="Pfam" id="PF07729">
    <property type="entry name" value="FCD"/>
    <property type="match status" value="1"/>
</dbReference>
<dbReference type="InterPro" id="IPR036388">
    <property type="entry name" value="WH-like_DNA-bd_sf"/>
</dbReference>
<dbReference type="PANTHER" id="PTHR43537:SF44">
    <property type="entry name" value="GNTR FAMILY REGULATORY PROTEIN"/>
    <property type="match status" value="1"/>
</dbReference>
<dbReference type="InterPro" id="IPR011711">
    <property type="entry name" value="GntR_C"/>
</dbReference>
<dbReference type="Proteomes" id="UP001297272">
    <property type="component" value="Unassembled WGS sequence"/>
</dbReference>
<organism evidence="5 6">
    <name type="scientific">Tianweitania aestuarii</name>
    <dbReference type="NCBI Taxonomy" id="2814886"/>
    <lineage>
        <taxon>Bacteria</taxon>
        <taxon>Pseudomonadati</taxon>
        <taxon>Pseudomonadota</taxon>
        <taxon>Alphaproteobacteria</taxon>
        <taxon>Hyphomicrobiales</taxon>
        <taxon>Phyllobacteriaceae</taxon>
        <taxon>Tianweitania</taxon>
    </lineage>
</organism>
<gene>
    <name evidence="5" type="ORF">JYU29_15825</name>
</gene>
<dbReference type="PRINTS" id="PR00035">
    <property type="entry name" value="HTHGNTR"/>
</dbReference>
<dbReference type="CDD" id="cd07377">
    <property type="entry name" value="WHTH_GntR"/>
    <property type="match status" value="1"/>
</dbReference>
<evidence type="ECO:0000313" key="5">
    <source>
        <dbReference type="EMBL" id="MBS9722163.1"/>
    </source>
</evidence>
<evidence type="ECO:0000259" key="4">
    <source>
        <dbReference type="PROSITE" id="PS50949"/>
    </source>
</evidence>
<dbReference type="RefSeq" id="WP_213985807.1">
    <property type="nucleotide sequence ID" value="NZ_JAFMNX010000004.1"/>
</dbReference>
<reference evidence="5 6" key="1">
    <citation type="submission" date="2021-03" db="EMBL/GenBank/DDBJ databases">
        <title>Tianweitania aestuarii sp. nov., isolated from a tidal flat.</title>
        <authorList>
            <person name="Park S."/>
            <person name="Yoon J.-H."/>
        </authorList>
    </citation>
    <scope>NUCLEOTIDE SEQUENCE [LARGE SCALE GENOMIC DNA]</scope>
    <source>
        <strain evidence="5 6">BSSL-BM11</strain>
    </source>
</reference>
<sequence>MILKSAISGSITRNSHARVVDELGKAIVGGIYSPGAVLPGDAELAERFDVSRTVLREAMKTLTAKGLVVPKARIGTRVTERSTWNLFDGDVLIWHLESGNDPEFISNLAEMRLSFEPFAANLAAKRANGAEIARLFACVEAMEKADAMDSFAVADLEFHLTLLEISKNPFMFSVGSLIEAALVTSFRLSSPNGEPRRQKATSDAHRTIVKAIAAGNGNEAATAMQAVIIDGRDRIAGQITRS</sequence>
<protein>
    <submittedName>
        <fullName evidence="5">FadR family transcriptional regulator</fullName>
    </submittedName>
</protein>
<dbReference type="PROSITE" id="PS50949">
    <property type="entry name" value="HTH_GNTR"/>
    <property type="match status" value="1"/>
</dbReference>
<dbReference type="Gene3D" id="1.10.10.10">
    <property type="entry name" value="Winged helix-like DNA-binding domain superfamily/Winged helix DNA-binding domain"/>
    <property type="match status" value="1"/>
</dbReference>
<keyword evidence="2" id="KW-0238">DNA-binding</keyword>
<keyword evidence="1" id="KW-0805">Transcription regulation</keyword>
<dbReference type="SUPFAM" id="SSF48008">
    <property type="entry name" value="GntR ligand-binding domain-like"/>
    <property type="match status" value="1"/>
</dbReference>
<evidence type="ECO:0000256" key="1">
    <source>
        <dbReference type="ARBA" id="ARBA00023015"/>
    </source>
</evidence>
<accession>A0ABS5RYP7</accession>
<keyword evidence="3" id="KW-0804">Transcription</keyword>
<dbReference type="Gene3D" id="1.20.120.530">
    <property type="entry name" value="GntR ligand-binding domain-like"/>
    <property type="match status" value="1"/>
</dbReference>
<dbReference type="InterPro" id="IPR008920">
    <property type="entry name" value="TF_FadR/GntR_C"/>
</dbReference>
<dbReference type="SMART" id="SM00895">
    <property type="entry name" value="FCD"/>
    <property type="match status" value="1"/>
</dbReference>
<dbReference type="InterPro" id="IPR000524">
    <property type="entry name" value="Tscrpt_reg_HTH_GntR"/>
</dbReference>
<evidence type="ECO:0000256" key="2">
    <source>
        <dbReference type="ARBA" id="ARBA00023125"/>
    </source>
</evidence>
<dbReference type="SUPFAM" id="SSF46785">
    <property type="entry name" value="Winged helix' DNA-binding domain"/>
    <property type="match status" value="1"/>
</dbReference>
<evidence type="ECO:0000313" key="6">
    <source>
        <dbReference type="Proteomes" id="UP001297272"/>
    </source>
</evidence>
<comment type="caution">
    <text evidence="5">The sequence shown here is derived from an EMBL/GenBank/DDBJ whole genome shotgun (WGS) entry which is preliminary data.</text>
</comment>
<keyword evidence="6" id="KW-1185">Reference proteome</keyword>
<dbReference type="SMART" id="SM00345">
    <property type="entry name" value="HTH_GNTR"/>
    <property type="match status" value="1"/>
</dbReference>
<dbReference type="EMBL" id="JAFMNX010000004">
    <property type="protein sequence ID" value="MBS9722163.1"/>
    <property type="molecule type" value="Genomic_DNA"/>
</dbReference>